<sequence>MFENIGIFRVASGMISHATAQQKVTALNISNAETPGYTAKALKNFDISDRAPREMAMRSSRQGHLSSFTTLPSQGARTLDTKAPVDLETELLTSAQIEGDHQRAVGIYRSTLGILRSSLGKM</sequence>
<evidence type="ECO:0000313" key="4">
    <source>
        <dbReference type="Proteomes" id="UP000523601"/>
    </source>
</evidence>
<name>A0ABX2P929_9RHOB</name>
<evidence type="ECO:0000259" key="2">
    <source>
        <dbReference type="Pfam" id="PF00460"/>
    </source>
</evidence>
<dbReference type="InterPro" id="IPR001444">
    <property type="entry name" value="Flag_bb_rod_N"/>
</dbReference>
<accession>A0ABX2P929</accession>
<reference evidence="3 4" key="1">
    <citation type="submission" date="2020-04" db="EMBL/GenBank/DDBJ databases">
        <title>Donghicola sp., a member of the Rhodobacteraceae family isolated from mangrove forest in Thailand.</title>
        <authorList>
            <person name="Charoenyingcharoen P."/>
            <person name="Yukphan P."/>
        </authorList>
    </citation>
    <scope>NUCLEOTIDE SEQUENCE [LARGE SCALE GENOMIC DNA]</scope>
    <source>
        <strain evidence="3 4">C2-DW-16</strain>
    </source>
</reference>
<dbReference type="Pfam" id="PF00460">
    <property type="entry name" value="Flg_bb_rod"/>
    <property type="match status" value="1"/>
</dbReference>
<comment type="caution">
    <text evidence="3">The sequence shown here is derived from an EMBL/GenBank/DDBJ whole genome shotgun (WGS) entry which is preliminary data.</text>
</comment>
<dbReference type="Proteomes" id="UP000523601">
    <property type="component" value="Unassembled WGS sequence"/>
</dbReference>
<gene>
    <name evidence="3" type="ORF">HJ526_00890</name>
</gene>
<evidence type="ECO:0000313" key="3">
    <source>
        <dbReference type="EMBL" id="NVO25962.1"/>
    </source>
</evidence>
<dbReference type="RefSeq" id="WP_176852377.1">
    <property type="nucleotide sequence ID" value="NZ_JABCJD010000001.1"/>
</dbReference>
<protein>
    <submittedName>
        <fullName evidence="3">Flagellar biosynthesis protein FlgB</fullName>
    </submittedName>
</protein>
<keyword evidence="3" id="KW-0969">Cilium</keyword>
<proteinExistence type="predicted"/>
<feature type="domain" description="Flagellar basal body rod protein N-terminal" evidence="2">
    <location>
        <begin position="10"/>
        <end position="38"/>
    </location>
</feature>
<keyword evidence="4" id="KW-1185">Reference proteome</keyword>
<comment type="subcellular location">
    <subcellularLocation>
        <location evidence="1">Bacterial flagellum basal body</location>
    </subcellularLocation>
</comment>
<organism evidence="3 4">
    <name type="scientific">Donghicola mangrovi</name>
    <dbReference type="NCBI Taxonomy" id="2729614"/>
    <lineage>
        <taxon>Bacteria</taxon>
        <taxon>Pseudomonadati</taxon>
        <taxon>Pseudomonadota</taxon>
        <taxon>Alphaproteobacteria</taxon>
        <taxon>Rhodobacterales</taxon>
        <taxon>Roseobacteraceae</taxon>
        <taxon>Donghicola</taxon>
    </lineage>
</organism>
<keyword evidence="3" id="KW-0966">Cell projection</keyword>
<keyword evidence="3" id="KW-0282">Flagellum</keyword>
<evidence type="ECO:0000256" key="1">
    <source>
        <dbReference type="ARBA" id="ARBA00004117"/>
    </source>
</evidence>
<dbReference type="EMBL" id="JABCJD010000001">
    <property type="protein sequence ID" value="NVO25962.1"/>
    <property type="molecule type" value="Genomic_DNA"/>
</dbReference>